<proteinExistence type="inferred from homology"/>
<dbReference type="GO" id="GO:0046872">
    <property type="term" value="F:metal ion binding"/>
    <property type="evidence" value="ECO:0007669"/>
    <property type="project" value="UniProtKB-KW"/>
</dbReference>
<sequence length="386" mass="42082">MIIKQDSELHKQMTSWRQTIHANPEIGFEEFKTAALVKAELEKAGVEIVAEQMAVTGIVAVVHGKKGGSNKAIALRADMDALPIHELTGVEYGSKTDGKMHACGHDGHTTMLLGAAKHLHENNDFAGSVYFLFQPAEEGYGGAKKMIEEGLFDKFSIENVYGMHNWPGMPLGEFAVRGGPVMAAADQFEMTITARGGHGAMPHTTIDAVIIATQIVDAYQAIVARNVDPMDTAVLSVTQIHSGDAFNVIPETSYLAGTVRTFKEEVKQLIKARMEKIAKNIAAMHDATVEFTYKDGYPATSNDFEQAEFCQSVLNDMVGEDKVNPSMNPSMGAEDFSYMLEEKAGAYIMMGNGDSADLHNPYYNFDDKALPIGASYWVNLVNTSLK</sequence>
<dbReference type="SUPFAM" id="SSF53187">
    <property type="entry name" value="Zn-dependent exopeptidases"/>
    <property type="match status" value="1"/>
</dbReference>
<dbReference type="PANTHER" id="PTHR11014">
    <property type="entry name" value="PEPTIDASE M20 FAMILY MEMBER"/>
    <property type="match status" value="1"/>
</dbReference>
<dbReference type="Gene3D" id="3.40.630.10">
    <property type="entry name" value="Zn peptidases"/>
    <property type="match status" value="1"/>
</dbReference>
<dbReference type="NCBIfam" id="TIGR01891">
    <property type="entry name" value="amidohydrolases"/>
    <property type="match status" value="1"/>
</dbReference>
<keyword evidence="3" id="KW-0479">Metal-binding</keyword>
<dbReference type="PANTHER" id="PTHR11014:SF63">
    <property type="entry name" value="METALLOPEPTIDASE, PUTATIVE (AFU_ORTHOLOGUE AFUA_6G09600)-RELATED"/>
    <property type="match status" value="1"/>
</dbReference>
<dbReference type="InterPro" id="IPR011650">
    <property type="entry name" value="Peptidase_M20_dimer"/>
</dbReference>
<evidence type="ECO:0000259" key="4">
    <source>
        <dbReference type="Pfam" id="PF07687"/>
    </source>
</evidence>
<dbReference type="Pfam" id="PF07687">
    <property type="entry name" value="M20_dimer"/>
    <property type="match status" value="1"/>
</dbReference>
<protein>
    <submittedName>
        <fullName evidence="5">Amidohydrolase</fullName>
    </submittedName>
</protein>
<reference evidence="5" key="2">
    <citation type="journal article" date="2018" name="ISME J.">
        <title>A dynamic microbial community with high functional redundancy inhabits the cold, oxic subseafloor aquifer.</title>
        <authorList>
            <person name="Tully B.J."/>
            <person name="Wheat C.G."/>
            <person name="Glazer B.T."/>
            <person name="Huber J.A."/>
        </authorList>
    </citation>
    <scope>NUCLEOTIDE SEQUENCE</scope>
    <source>
        <strain evidence="5">NORP83</strain>
    </source>
</reference>
<gene>
    <name evidence="5" type="ORF">COB13_13535</name>
</gene>
<dbReference type="Gene3D" id="3.30.70.360">
    <property type="match status" value="1"/>
</dbReference>
<dbReference type="InterPro" id="IPR002933">
    <property type="entry name" value="Peptidase_M20"/>
</dbReference>
<dbReference type="AlphaFoldDB" id="A0A2A4YUD5"/>
<feature type="binding site" evidence="3">
    <location>
        <position position="138"/>
    </location>
    <ligand>
        <name>Mn(2+)</name>
        <dbReference type="ChEBI" id="CHEBI:29035"/>
        <label>2</label>
    </ligand>
</feature>
<dbReference type="SUPFAM" id="SSF55031">
    <property type="entry name" value="Bacterial exopeptidase dimerisation domain"/>
    <property type="match status" value="1"/>
</dbReference>
<dbReference type="FunFam" id="3.30.70.360:FF:000014">
    <property type="entry name" value="N-acyl-L-amino acid amidohydrolase"/>
    <property type="match status" value="1"/>
</dbReference>
<dbReference type="PIRSF" id="PIRSF005962">
    <property type="entry name" value="Pept_M20D_amidohydro"/>
    <property type="match status" value="1"/>
</dbReference>
<organism evidence="5">
    <name type="scientific">OCS116 cluster bacterium</name>
    <dbReference type="NCBI Taxonomy" id="2030921"/>
    <lineage>
        <taxon>Bacteria</taxon>
        <taxon>Pseudomonadati</taxon>
        <taxon>Pseudomonadota</taxon>
        <taxon>Alphaproteobacteria</taxon>
        <taxon>OCS116 cluster</taxon>
    </lineage>
</organism>
<keyword evidence="2 5" id="KW-0378">Hydrolase</keyword>
<evidence type="ECO:0000313" key="5">
    <source>
        <dbReference type="EMBL" id="PCI98463.1"/>
    </source>
</evidence>
<keyword evidence="3" id="KW-0464">Manganese</keyword>
<dbReference type="InterPro" id="IPR017439">
    <property type="entry name" value="Amidohydrolase"/>
</dbReference>
<reference key="1">
    <citation type="submission" date="2017-08" db="EMBL/GenBank/DDBJ databases">
        <title>A dynamic microbial community with high functional redundancy inhabits the cold, oxic subseafloor aquifer.</title>
        <authorList>
            <person name="Tully B.J."/>
            <person name="Wheat C.G."/>
            <person name="Glazer B.T."/>
            <person name="Huber J.A."/>
        </authorList>
    </citation>
    <scope>NUCLEOTIDE SEQUENCE [LARGE SCALE GENOMIC DNA]</scope>
</reference>
<evidence type="ECO:0000256" key="2">
    <source>
        <dbReference type="ARBA" id="ARBA00022801"/>
    </source>
</evidence>
<dbReference type="Pfam" id="PF01546">
    <property type="entry name" value="Peptidase_M20"/>
    <property type="match status" value="1"/>
</dbReference>
<feature type="binding site" evidence="3">
    <location>
        <position position="105"/>
    </location>
    <ligand>
        <name>Mn(2+)</name>
        <dbReference type="ChEBI" id="CHEBI:29035"/>
        <label>2</label>
    </ligand>
</feature>
<evidence type="ECO:0000256" key="3">
    <source>
        <dbReference type="PIRSR" id="PIRSR005962-1"/>
    </source>
</evidence>
<dbReference type="InterPro" id="IPR036264">
    <property type="entry name" value="Bact_exopeptidase_dim_dom"/>
</dbReference>
<feature type="binding site" evidence="3">
    <location>
        <position position="164"/>
    </location>
    <ligand>
        <name>Mn(2+)</name>
        <dbReference type="ChEBI" id="CHEBI:29035"/>
        <label>2</label>
    </ligand>
</feature>
<comment type="caution">
    <text evidence="5">The sequence shown here is derived from an EMBL/GenBank/DDBJ whole genome shotgun (WGS) entry which is preliminary data.</text>
</comment>
<comment type="similarity">
    <text evidence="1">Belongs to the peptidase M20 family.</text>
</comment>
<accession>A0A2A4YUD5</accession>
<feature type="binding site" evidence="3">
    <location>
        <position position="359"/>
    </location>
    <ligand>
        <name>Mn(2+)</name>
        <dbReference type="ChEBI" id="CHEBI:29035"/>
        <label>2</label>
    </ligand>
</feature>
<comment type="cofactor">
    <cofactor evidence="3">
        <name>Mn(2+)</name>
        <dbReference type="ChEBI" id="CHEBI:29035"/>
    </cofactor>
    <text evidence="3">The Mn(2+) ion enhances activity.</text>
</comment>
<dbReference type="GO" id="GO:0016787">
    <property type="term" value="F:hydrolase activity"/>
    <property type="evidence" value="ECO:0007669"/>
    <property type="project" value="UniProtKB-KW"/>
</dbReference>
<name>A0A2A4YUD5_9PROT</name>
<evidence type="ECO:0000256" key="1">
    <source>
        <dbReference type="ARBA" id="ARBA00006153"/>
    </source>
</evidence>
<feature type="binding site" evidence="3">
    <location>
        <position position="103"/>
    </location>
    <ligand>
        <name>Mn(2+)</name>
        <dbReference type="ChEBI" id="CHEBI:29035"/>
        <label>2</label>
    </ligand>
</feature>
<dbReference type="CDD" id="cd05666">
    <property type="entry name" value="M20_Acy1-like"/>
    <property type="match status" value="1"/>
</dbReference>
<dbReference type="EMBL" id="NVUS01000021">
    <property type="protein sequence ID" value="PCI98463.1"/>
    <property type="molecule type" value="Genomic_DNA"/>
</dbReference>
<feature type="domain" description="Peptidase M20 dimerisation" evidence="4">
    <location>
        <begin position="187"/>
        <end position="282"/>
    </location>
</feature>